<reference evidence="1 2" key="1">
    <citation type="submission" date="2013-02" db="EMBL/GenBank/DDBJ databases">
        <title>The Genome Sequence of Acinetobacter bereziniae NIPH 3.</title>
        <authorList>
            <consortium name="The Broad Institute Genome Sequencing Platform"/>
            <consortium name="The Broad Institute Genome Sequencing Center for Infectious Disease"/>
            <person name="Cerqueira G."/>
            <person name="Feldgarden M."/>
            <person name="Courvalin P."/>
            <person name="Perichon B."/>
            <person name="Grillot-Courvalin C."/>
            <person name="Clermont D."/>
            <person name="Rocha E."/>
            <person name="Yoon E.-J."/>
            <person name="Nemec A."/>
            <person name="Walker B."/>
            <person name="Young S.K."/>
            <person name="Zeng Q."/>
            <person name="Gargeya S."/>
            <person name="Fitzgerald M."/>
            <person name="Haas B."/>
            <person name="Abouelleil A."/>
            <person name="Alvarado L."/>
            <person name="Arachchi H.M."/>
            <person name="Berlin A.M."/>
            <person name="Chapman S.B."/>
            <person name="Dewar J."/>
            <person name="Goldberg J."/>
            <person name="Griggs A."/>
            <person name="Gujja S."/>
            <person name="Hansen M."/>
            <person name="Howarth C."/>
            <person name="Imamovic A."/>
            <person name="Larimer J."/>
            <person name="McCowan C."/>
            <person name="Murphy C."/>
            <person name="Neiman D."/>
            <person name="Pearson M."/>
            <person name="Priest M."/>
            <person name="Roberts A."/>
            <person name="Saif S."/>
            <person name="Shea T."/>
            <person name="Sisk P."/>
            <person name="Sykes S."/>
            <person name="Wortman J."/>
            <person name="Nusbaum C."/>
            <person name="Birren B."/>
        </authorList>
    </citation>
    <scope>NUCLEOTIDE SEQUENCE [LARGE SCALE GENOMIC DNA]</scope>
    <source>
        <strain evidence="1 2">NIPH 3</strain>
    </source>
</reference>
<proteinExistence type="predicted"/>
<accession>N8YRX9</accession>
<name>N8YRX9_ACIBZ</name>
<comment type="caution">
    <text evidence="1">The sequence shown here is derived from an EMBL/GenBank/DDBJ whole genome shotgun (WGS) entry which is preliminary data.</text>
</comment>
<organism evidence="1 2">
    <name type="scientific">Acinetobacter bereziniae NIPH 3</name>
    <dbReference type="NCBI Taxonomy" id="1217651"/>
    <lineage>
        <taxon>Bacteria</taxon>
        <taxon>Pseudomonadati</taxon>
        <taxon>Pseudomonadota</taxon>
        <taxon>Gammaproteobacteria</taxon>
        <taxon>Moraxellales</taxon>
        <taxon>Moraxellaceae</taxon>
        <taxon>Acinetobacter</taxon>
    </lineage>
</organism>
<protein>
    <submittedName>
        <fullName evidence="1">Uncharacterized protein</fullName>
    </submittedName>
</protein>
<evidence type="ECO:0000313" key="2">
    <source>
        <dbReference type="Proteomes" id="UP000013270"/>
    </source>
</evidence>
<dbReference type="Proteomes" id="UP000013270">
    <property type="component" value="Unassembled WGS sequence"/>
</dbReference>
<dbReference type="PATRIC" id="fig|1217651.3.peg.1912"/>
<sequence>MQEIENFVSGKYHFYFGDTWAESLLYVTDHAYTVHHENQNEIRDAVYAASPELHDDSTAGIIS</sequence>
<evidence type="ECO:0000313" key="1">
    <source>
        <dbReference type="EMBL" id="ENV22005.1"/>
    </source>
</evidence>
<gene>
    <name evidence="1" type="ORF">F963_01946</name>
</gene>
<dbReference type="HOGENOM" id="CLU_2875378_0_0_6"/>
<dbReference type="AlphaFoldDB" id="N8YRX9"/>
<dbReference type="EMBL" id="APPK01000034">
    <property type="protein sequence ID" value="ENV22005.1"/>
    <property type="molecule type" value="Genomic_DNA"/>
</dbReference>